<dbReference type="Pfam" id="PF03432">
    <property type="entry name" value="Relaxase"/>
    <property type="match status" value="1"/>
</dbReference>
<organism evidence="3 4">
    <name type="scientific">Pseudomonas veronii 1YdBTEX2</name>
    <dbReference type="NCBI Taxonomy" id="1295141"/>
    <lineage>
        <taxon>Bacteria</taxon>
        <taxon>Pseudomonadati</taxon>
        <taxon>Pseudomonadota</taxon>
        <taxon>Gammaproteobacteria</taxon>
        <taxon>Pseudomonadales</taxon>
        <taxon>Pseudomonadaceae</taxon>
        <taxon>Pseudomonas</taxon>
    </lineage>
</organism>
<evidence type="ECO:0000256" key="1">
    <source>
        <dbReference type="SAM" id="MobiDB-lite"/>
    </source>
</evidence>
<reference evidence="4" key="1">
    <citation type="submission" date="2016-07" db="EMBL/GenBank/DDBJ databases">
        <authorList>
            <person name="Florea S."/>
            <person name="Webb J.S."/>
            <person name="Jaromczyk J."/>
            <person name="Schardl C.L."/>
        </authorList>
    </citation>
    <scope>NUCLEOTIDE SEQUENCE [LARGE SCALE GENOMIC DNA]</scope>
    <source>
        <strain evidence="4">1YdBTEX2</strain>
    </source>
</reference>
<dbReference type="Proteomes" id="UP000245431">
    <property type="component" value="Chromosome PVE_r1"/>
</dbReference>
<name>A0A1D3JSE1_PSEVE</name>
<feature type="region of interest" description="Disordered" evidence="1">
    <location>
        <begin position="472"/>
        <end position="492"/>
    </location>
</feature>
<evidence type="ECO:0000313" key="4">
    <source>
        <dbReference type="Proteomes" id="UP000245431"/>
    </source>
</evidence>
<dbReference type="InterPro" id="IPR005094">
    <property type="entry name" value="Endonuclease_MobA/VirD2"/>
</dbReference>
<evidence type="ECO:0000259" key="2">
    <source>
        <dbReference type="Pfam" id="PF03432"/>
    </source>
</evidence>
<protein>
    <submittedName>
        <fullName evidence="3">Relaxase</fullName>
    </submittedName>
</protein>
<sequence>MINSMETRTGGYTNGVANSADYLLKLNPQGDAIDCSIERLEGETDHAYVMRIEKVFESARVHNQKNLYQFNSLSLHPSEANKFTDAQMIEMAKEVYLRNGVKNSSNENRHYMFVVERNTKHHHVHAMIHLTDLETKKVNNKMIDYNPIIKKLELKYGLYNEHRKPKDEDEYKKTFKKELKTILDNALTASEFLMLANGAGFDIHHSAKDAYSMTKDGQTFKASDLAVSYKTLKAALGDDPEFAATLASLHTEKPGNDGFGSIGGDFHDEQSIITEKRIKKSNRVLDTRFDTPDGHDFFYKNSNNKAFKYDALLGKATFSTSNPVAIKAGLQKLTEKGKPQTLHLNGNDDFKRNAWLEFHMMKLDQKGYSLKGFKPTDEDKEKLEKMKLENSAFKKPIEENNIKALPTKKIPEKPTGAEVADGVKTVGMAAAGKVVDVAAGVLEGALNKLTDMSDGSATDQLAALNMMKDLIEESERKEEKKRKPVGIKLMPQ</sequence>
<accession>A0A1D3JSE1</accession>
<dbReference type="AlphaFoldDB" id="A0A1D3JSE1"/>
<proteinExistence type="predicted"/>
<evidence type="ECO:0000313" key="3">
    <source>
        <dbReference type="EMBL" id="SBW79000.1"/>
    </source>
</evidence>
<gene>
    <name evidence="3" type="ORF">PVE_R1G1113</name>
</gene>
<feature type="domain" description="MobA/VirD2-like nuclease" evidence="2">
    <location>
        <begin position="61"/>
        <end position="158"/>
    </location>
</feature>
<dbReference type="EMBL" id="LT599583">
    <property type="protein sequence ID" value="SBW79000.1"/>
    <property type="molecule type" value="Genomic_DNA"/>
</dbReference>
<dbReference type="RefSeq" id="WP_238560654.1">
    <property type="nucleotide sequence ID" value="NZ_AOUH01000005.1"/>
</dbReference>